<keyword evidence="3" id="KW-0547">Nucleotide-binding</keyword>
<evidence type="ECO:0000256" key="4">
    <source>
        <dbReference type="ARBA" id="ARBA00022840"/>
    </source>
</evidence>
<dbReference type="InterPro" id="IPR005914">
    <property type="entry name" value="Acac_CoA_synth"/>
</dbReference>
<dbReference type="STRING" id="1484.SA87_11480"/>
<dbReference type="Gene3D" id="3.30.300.30">
    <property type="match status" value="1"/>
</dbReference>
<organism evidence="8 9">
    <name type="scientific">Hydrogenibacillus schlegelii</name>
    <name type="common">Bacillus schlegelii</name>
    <dbReference type="NCBI Taxonomy" id="1484"/>
    <lineage>
        <taxon>Bacteria</taxon>
        <taxon>Bacillati</taxon>
        <taxon>Bacillota</taxon>
        <taxon>Bacilli</taxon>
        <taxon>Bacillales</taxon>
        <taxon>Bacillales Family X. Incertae Sedis</taxon>
        <taxon>Hydrogenibacillus</taxon>
    </lineage>
</organism>
<feature type="domain" description="AMP-dependent synthetase/ligase" evidence="5">
    <location>
        <begin position="117"/>
        <end position="490"/>
    </location>
</feature>
<dbReference type="NCBIfam" id="TIGR01217">
    <property type="entry name" value="ac_ac_CoA_syn"/>
    <property type="match status" value="1"/>
</dbReference>
<dbReference type="InterPro" id="IPR042099">
    <property type="entry name" value="ANL_N_sf"/>
</dbReference>
<dbReference type="GO" id="GO:0005524">
    <property type="term" value="F:ATP binding"/>
    <property type="evidence" value="ECO:0007669"/>
    <property type="project" value="UniProtKB-KW"/>
</dbReference>
<evidence type="ECO:0000259" key="6">
    <source>
        <dbReference type="Pfam" id="PF13193"/>
    </source>
</evidence>
<sequence>MTVQEGTLLWTPPTERVEASTLRRYMRWLKESRGMEFDDYFALWRWSVEDLEAFWASVWEFFAVRAHRPYRSVLSARTMPGARWFEGAELNYAEHAFRHAREGGPAVLAKTEGLPLETLSWEELKWAVARARAGLERLGVRRGDRVAAVASNGPEALIAFLAAASLGAVWSSSSPDFGAEGILDRFGQIEPKVLFFVPAYRYGGRRHDRRDILRALRHALPSLEATILLPVRLGEADDGAFPDVARREALASGGPGAVFLWDDWLRLGGDDPPLRFDPVPFDHPLWILFSSGTTGLPKPIVQSHGGILLEHLKALALQLDVQPGDRFFWYTTTGWMMWNFLISGLLVGAAVLLYDGSPAFPDLGALWRFAEETRMTVFGTSAPYLMALQKSGFVPRERFDLSALKTIGSTGAPLPPEGFAWVYAAVKDDVWLASVSGGTDVCTAFLGGVPLLPVRAGELQGPALGAAVAAFDEAGRSVVGEVGELVLTAPMPSMPVFFWHDPDGTRYRESYFDVFPGVWRHGDWVKITERGSAVITGRSDATINRQGVRMGTSDFYRVVEALPEVADSLVIDLSRPDGTPELVLFVVPAEGAAVDSSLEEKIRLEIRRRLSPRHVPDRIVAAPGVPRTLNGKKMEVPVKKLFLGVPPERAVNPGSMQNPEVLSFYIETAAAWRRR</sequence>
<evidence type="ECO:0000256" key="3">
    <source>
        <dbReference type="ARBA" id="ARBA00022741"/>
    </source>
</evidence>
<dbReference type="NCBIfam" id="NF002937">
    <property type="entry name" value="PRK03584.1"/>
    <property type="match status" value="1"/>
</dbReference>
<gene>
    <name evidence="8" type="ORF">SA87_11480</name>
</gene>
<dbReference type="PANTHER" id="PTHR42921:SF1">
    <property type="entry name" value="ACETOACETYL-COA SYNTHETASE"/>
    <property type="match status" value="1"/>
</dbReference>
<dbReference type="InterPro" id="IPR032387">
    <property type="entry name" value="ACAS_N"/>
</dbReference>
<dbReference type="Pfam" id="PF00501">
    <property type="entry name" value="AMP-binding"/>
    <property type="match status" value="1"/>
</dbReference>
<evidence type="ECO:0000259" key="5">
    <source>
        <dbReference type="Pfam" id="PF00501"/>
    </source>
</evidence>
<protein>
    <submittedName>
        <fullName evidence="8">Acetoacetyl-CoA synthetase</fullName>
        <ecNumber evidence="8">6.2.1.16</ecNumber>
    </submittedName>
</protein>
<dbReference type="InterPro" id="IPR000873">
    <property type="entry name" value="AMP-dep_synth/lig_dom"/>
</dbReference>
<dbReference type="AlphaFoldDB" id="A0A132MGI2"/>
<dbReference type="InterPro" id="IPR025110">
    <property type="entry name" value="AMP-bd_C"/>
</dbReference>
<dbReference type="PROSITE" id="PS00455">
    <property type="entry name" value="AMP_BINDING"/>
    <property type="match status" value="1"/>
</dbReference>
<dbReference type="OrthoDB" id="9778383at2"/>
<evidence type="ECO:0000256" key="1">
    <source>
        <dbReference type="ARBA" id="ARBA00006432"/>
    </source>
</evidence>
<evidence type="ECO:0000313" key="8">
    <source>
        <dbReference type="EMBL" id="OAR05502.1"/>
    </source>
</evidence>
<name>A0A132MGI2_HYDSH</name>
<dbReference type="GO" id="GO:0030729">
    <property type="term" value="F:acetoacetate-CoA ligase activity"/>
    <property type="evidence" value="ECO:0007669"/>
    <property type="project" value="UniProtKB-EC"/>
</dbReference>
<feature type="domain" description="AMP-binding enzyme C-terminal" evidence="6">
    <location>
        <begin position="559"/>
        <end position="632"/>
    </location>
</feature>
<dbReference type="CDD" id="cd05943">
    <property type="entry name" value="AACS"/>
    <property type="match status" value="1"/>
</dbReference>
<dbReference type="RefSeq" id="WP_066197655.1">
    <property type="nucleotide sequence ID" value="NZ_CBCSAS010000013.1"/>
</dbReference>
<keyword evidence="4" id="KW-0067">ATP-binding</keyword>
<dbReference type="PANTHER" id="PTHR42921">
    <property type="entry name" value="ACETOACETYL-COA SYNTHETASE"/>
    <property type="match status" value="1"/>
</dbReference>
<dbReference type="GO" id="GO:0006629">
    <property type="term" value="P:lipid metabolic process"/>
    <property type="evidence" value="ECO:0007669"/>
    <property type="project" value="InterPro"/>
</dbReference>
<dbReference type="Proteomes" id="UP000243024">
    <property type="component" value="Unassembled WGS sequence"/>
</dbReference>
<keyword evidence="2 8" id="KW-0436">Ligase</keyword>
<comment type="caution">
    <text evidence="8">The sequence shown here is derived from an EMBL/GenBank/DDBJ whole genome shotgun (WGS) entry which is preliminary data.</text>
</comment>
<comment type="similarity">
    <text evidence="1">Belongs to the ATP-dependent AMP-binding enzyme family.</text>
</comment>
<dbReference type="Pfam" id="PF16177">
    <property type="entry name" value="ACAS_N"/>
    <property type="match status" value="1"/>
</dbReference>
<dbReference type="EC" id="6.2.1.16" evidence="8"/>
<feature type="domain" description="Acetyl-coenzyme A synthetase N-terminal" evidence="7">
    <location>
        <begin position="40"/>
        <end position="96"/>
    </location>
</feature>
<evidence type="ECO:0000259" key="7">
    <source>
        <dbReference type="Pfam" id="PF16177"/>
    </source>
</evidence>
<accession>A0A132MGI2</accession>
<evidence type="ECO:0000256" key="2">
    <source>
        <dbReference type="ARBA" id="ARBA00022598"/>
    </source>
</evidence>
<dbReference type="Pfam" id="PF13193">
    <property type="entry name" value="AMP-binding_C"/>
    <property type="match status" value="1"/>
</dbReference>
<reference evidence="8 9" key="1">
    <citation type="submission" date="2015-09" db="EMBL/GenBank/DDBJ databases">
        <title>Draft genome sequence of Hydrogenibacillus schlegelii DSM 2000.</title>
        <authorList>
            <person name="Hemp J."/>
        </authorList>
    </citation>
    <scope>NUCLEOTIDE SEQUENCE [LARGE SCALE GENOMIC DNA]</scope>
    <source>
        <strain evidence="8 9">MA 48</strain>
    </source>
</reference>
<keyword evidence="9" id="KW-1185">Reference proteome</keyword>
<dbReference type="EMBL" id="JXBB01000001">
    <property type="protein sequence ID" value="OAR05502.1"/>
    <property type="molecule type" value="Genomic_DNA"/>
</dbReference>
<dbReference type="InterPro" id="IPR020845">
    <property type="entry name" value="AMP-binding_CS"/>
</dbReference>
<dbReference type="Gene3D" id="3.40.50.12780">
    <property type="entry name" value="N-terminal domain of ligase-like"/>
    <property type="match status" value="1"/>
</dbReference>
<dbReference type="InterPro" id="IPR045851">
    <property type="entry name" value="AMP-bd_C_sf"/>
</dbReference>
<dbReference type="SUPFAM" id="SSF56801">
    <property type="entry name" value="Acetyl-CoA synthetase-like"/>
    <property type="match status" value="1"/>
</dbReference>
<evidence type="ECO:0000313" key="9">
    <source>
        <dbReference type="Proteomes" id="UP000243024"/>
    </source>
</evidence>
<proteinExistence type="inferred from homology"/>